<evidence type="ECO:0000259" key="18">
    <source>
        <dbReference type="Pfam" id="PF00485"/>
    </source>
</evidence>
<evidence type="ECO:0000256" key="15">
    <source>
        <dbReference type="ARBA" id="ARBA00048909"/>
    </source>
</evidence>
<evidence type="ECO:0000313" key="20">
    <source>
        <dbReference type="Proteomes" id="UP000562464"/>
    </source>
</evidence>
<evidence type="ECO:0000256" key="1">
    <source>
        <dbReference type="ARBA" id="ARBA00004496"/>
    </source>
</evidence>
<evidence type="ECO:0000256" key="14">
    <source>
        <dbReference type="ARBA" id="ARBA00047436"/>
    </source>
</evidence>
<dbReference type="NCBIfam" id="TIGR00235">
    <property type="entry name" value="udk"/>
    <property type="match status" value="1"/>
</dbReference>
<evidence type="ECO:0000256" key="12">
    <source>
        <dbReference type="ARBA" id="ARBA00030641"/>
    </source>
</evidence>
<dbReference type="GO" id="GO:0005737">
    <property type="term" value="C:cytoplasm"/>
    <property type="evidence" value="ECO:0007669"/>
    <property type="project" value="UniProtKB-SubCell"/>
</dbReference>
<dbReference type="HAMAP" id="MF_00551">
    <property type="entry name" value="Uridine_kinase"/>
    <property type="match status" value="1"/>
</dbReference>
<comment type="pathway">
    <text evidence="3 16 17">Pyrimidine metabolism; CTP biosynthesis via salvage pathway; CTP from cytidine: step 1/3.</text>
</comment>
<dbReference type="NCBIfam" id="NF004018">
    <property type="entry name" value="PRK05480.1"/>
    <property type="match status" value="1"/>
</dbReference>
<organism evidence="19 20">
    <name type="scientific">Lactovum miscens</name>
    <dbReference type="NCBI Taxonomy" id="190387"/>
    <lineage>
        <taxon>Bacteria</taxon>
        <taxon>Bacillati</taxon>
        <taxon>Bacillota</taxon>
        <taxon>Bacilli</taxon>
        <taxon>Lactobacillales</taxon>
        <taxon>Streptococcaceae</taxon>
        <taxon>Lactovum</taxon>
    </lineage>
</organism>
<dbReference type="InterPro" id="IPR000764">
    <property type="entry name" value="Uridine_kinase-like"/>
</dbReference>
<evidence type="ECO:0000256" key="2">
    <source>
        <dbReference type="ARBA" id="ARBA00004690"/>
    </source>
</evidence>
<comment type="catalytic activity">
    <reaction evidence="15 16 17">
        <text>uridine + ATP = UMP + ADP + H(+)</text>
        <dbReference type="Rhea" id="RHEA:16825"/>
        <dbReference type="ChEBI" id="CHEBI:15378"/>
        <dbReference type="ChEBI" id="CHEBI:16704"/>
        <dbReference type="ChEBI" id="CHEBI:30616"/>
        <dbReference type="ChEBI" id="CHEBI:57865"/>
        <dbReference type="ChEBI" id="CHEBI:456216"/>
        <dbReference type="EC" id="2.7.1.48"/>
    </reaction>
</comment>
<protein>
    <recommendedName>
        <fullName evidence="6 16">Uridine kinase</fullName>
        <ecNumber evidence="5 16">2.7.1.48</ecNumber>
    </recommendedName>
    <alternativeName>
        <fullName evidence="12 16">Cytidine monophosphokinase</fullName>
    </alternativeName>
    <alternativeName>
        <fullName evidence="13 16">Uridine monophosphokinase</fullName>
    </alternativeName>
</protein>
<dbReference type="GO" id="GO:0005524">
    <property type="term" value="F:ATP binding"/>
    <property type="evidence" value="ECO:0007669"/>
    <property type="project" value="UniProtKB-UniRule"/>
</dbReference>
<dbReference type="EC" id="2.7.1.48" evidence="5 16"/>
<evidence type="ECO:0000256" key="17">
    <source>
        <dbReference type="RuleBase" id="RU003825"/>
    </source>
</evidence>
<keyword evidence="7 16" id="KW-0963">Cytoplasm</keyword>
<comment type="pathway">
    <text evidence="2 16 17">Pyrimidine metabolism; UMP biosynthesis via salvage pathway; UMP from uridine: step 1/1.</text>
</comment>
<dbReference type="AlphaFoldDB" id="A0A841C889"/>
<name>A0A841C889_9LACT</name>
<dbReference type="InterPro" id="IPR027417">
    <property type="entry name" value="P-loop_NTPase"/>
</dbReference>
<dbReference type="Pfam" id="PF00485">
    <property type="entry name" value="PRK"/>
    <property type="match status" value="1"/>
</dbReference>
<evidence type="ECO:0000256" key="6">
    <source>
        <dbReference type="ARBA" id="ARBA00021478"/>
    </source>
</evidence>
<dbReference type="EMBL" id="JACHHV010000007">
    <property type="protein sequence ID" value="MBB5887771.1"/>
    <property type="molecule type" value="Genomic_DNA"/>
</dbReference>
<dbReference type="RefSeq" id="WP_183539241.1">
    <property type="nucleotide sequence ID" value="NZ_JACHHV010000007.1"/>
</dbReference>
<dbReference type="Gene3D" id="3.40.50.300">
    <property type="entry name" value="P-loop containing nucleotide triphosphate hydrolases"/>
    <property type="match status" value="1"/>
</dbReference>
<dbReference type="UniPathway" id="UPA00574">
    <property type="reaction ID" value="UER00637"/>
</dbReference>
<dbReference type="InterPro" id="IPR006083">
    <property type="entry name" value="PRK/URK"/>
</dbReference>
<evidence type="ECO:0000256" key="13">
    <source>
        <dbReference type="ARBA" id="ARBA00031452"/>
    </source>
</evidence>
<comment type="caution">
    <text evidence="19">The sequence shown here is derived from an EMBL/GenBank/DDBJ whole genome shotgun (WGS) entry which is preliminary data.</text>
</comment>
<evidence type="ECO:0000256" key="11">
    <source>
        <dbReference type="ARBA" id="ARBA00022840"/>
    </source>
</evidence>
<dbReference type="PRINTS" id="PR00988">
    <property type="entry name" value="URIDINKINASE"/>
</dbReference>
<dbReference type="Proteomes" id="UP000562464">
    <property type="component" value="Unassembled WGS sequence"/>
</dbReference>
<accession>A0A841C889</accession>
<reference evidence="19 20" key="1">
    <citation type="submission" date="2020-08" db="EMBL/GenBank/DDBJ databases">
        <title>Genomic Encyclopedia of Type Strains, Phase IV (KMG-IV): sequencing the most valuable type-strain genomes for metagenomic binning, comparative biology and taxonomic classification.</title>
        <authorList>
            <person name="Goeker M."/>
        </authorList>
    </citation>
    <scope>NUCLEOTIDE SEQUENCE [LARGE SCALE GENOMIC DNA]</scope>
    <source>
        <strain evidence="19 20">DSM 14925</strain>
    </source>
</reference>
<feature type="binding site" evidence="16">
    <location>
        <begin position="12"/>
        <end position="19"/>
    </location>
    <ligand>
        <name>ATP</name>
        <dbReference type="ChEBI" id="CHEBI:30616"/>
    </ligand>
</feature>
<evidence type="ECO:0000256" key="9">
    <source>
        <dbReference type="ARBA" id="ARBA00022741"/>
    </source>
</evidence>
<evidence type="ECO:0000256" key="16">
    <source>
        <dbReference type="HAMAP-Rule" id="MF_00551"/>
    </source>
</evidence>
<evidence type="ECO:0000256" key="3">
    <source>
        <dbReference type="ARBA" id="ARBA00004784"/>
    </source>
</evidence>
<dbReference type="GO" id="GO:0044206">
    <property type="term" value="P:UMP salvage"/>
    <property type="evidence" value="ECO:0007669"/>
    <property type="project" value="UniProtKB-UniRule"/>
</dbReference>
<comment type="similarity">
    <text evidence="4 16 17">Belongs to the uridine kinase family.</text>
</comment>
<dbReference type="SUPFAM" id="SSF52540">
    <property type="entry name" value="P-loop containing nucleoside triphosphate hydrolases"/>
    <property type="match status" value="1"/>
</dbReference>
<dbReference type="UniPathway" id="UPA00579">
    <property type="reaction ID" value="UER00640"/>
</dbReference>
<dbReference type="GO" id="GO:0044211">
    <property type="term" value="P:CTP salvage"/>
    <property type="evidence" value="ECO:0007669"/>
    <property type="project" value="UniProtKB-UniRule"/>
</dbReference>
<evidence type="ECO:0000256" key="8">
    <source>
        <dbReference type="ARBA" id="ARBA00022679"/>
    </source>
</evidence>
<dbReference type="GO" id="GO:0004849">
    <property type="term" value="F:uridine kinase activity"/>
    <property type="evidence" value="ECO:0007669"/>
    <property type="project" value="UniProtKB-UniRule"/>
</dbReference>
<dbReference type="InterPro" id="IPR026008">
    <property type="entry name" value="Uridine_kinase"/>
</dbReference>
<evidence type="ECO:0000256" key="7">
    <source>
        <dbReference type="ARBA" id="ARBA00022490"/>
    </source>
</evidence>
<evidence type="ECO:0000256" key="10">
    <source>
        <dbReference type="ARBA" id="ARBA00022777"/>
    </source>
</evidence>
<comment type="catalytic activity">
    <reaction evidence="14 17">
        <text>cytidine + ATP = CMP + ADP + H(+)</text>
        <dbReference type="Rhea" id="RHEA:24674"/>
        <dbReference type="ChEBI" id="CHEBI:15378"/>
        <dbReference type="ChEBI" id="CHEBI:17562"/>
        <dbReference type="ChEBI" id="CHEBI:30616"/>
        <dbReference type="ChEBI" id="CHEBI:60377"/>
        <dbReference type="ChEBI" id="CHEBI:456216"/>
        <dbReference type="EC" id="2.7.1.48"/>
    </reaction>
</comment>
<keyword evidence="10 16" id="KW-0418">Kinase</keyword>
<evidence type="ECO:0000256" key="5">
    <source>
        <dbReference type="ARBA" id="ARBA00012137"/>
    </source>
</evidence>
<dbReference type="PANTHER" id="PTHR10285">
    <property type="entry name" value="URIDINE KINASE"/>
    <property type="match status" value="1"/>
</dbReference>
<evidence type="ECO:0000256" key="4">
    <source>
        <dbReference type="ARBA" id="ARBA00005408"/>
    </source>
</evidence>
<keyword evidence="20" id="KW-1185">Reference proteome</keyword>
<keyword evidence="8 16" id="KW-0808">Transferase</keyword>
<proteinExistence type="inferred from homology"/>
<gene>
    <name evidence="16" type="primary">udk</name>
    <name evidence="19" type="ORF">HNQ37_000645</name>
</gene>
<evidence type="ECO:0000313" key="19">
    <source>
        <dbReference type="EMBL" id="MBB5887771.1"/>
    </source>
</evidence>
<keyword evidence="11 16" id="KW-0067">ATP-binding</keyword>
<comment type="subcellular location">
    <subcellularLocation>
        <location evidence="1 16 17">Cytoplasm</location>
    </subcellularLocation>
</comment>
<keyword evidence="9 16" id="KW-0547">Nucleotide-binding</keyword>
<feature type="domain" description="Phosphoribulokinase/uridine kinase" evidence="18">
    <location>
        <begin position="7"/>
        <end position="192"/>
    </location>
</feature>
<sequence length="213" mass="24688">MSEKMIIIGVTGGSASGKTSIAEEIFNSFPDESVGMIQHDSYYKEQTHLTLEERHKTNYDHPLAFDTDLLITHLTELLKGNSVQVPVYDYKISNRSDKTVIQEPTKVLIVEGVLVLEDKRLRDLMDIKIFVDTDDDIRLIRRIRRDIQERGRSMDSVLEQYLRTVKPMHHQFVQPQKRYANIIVPNWIDNEVAVDILRTKVFSFLNESGTKKL</sequence>
<dbReference type="CDD" id="cd02023">
    <property type="entry name" value="UMPK"/>
    <property type="match status" value="1"/>
</dbReference>